<evidence type="ECO:0000313" key="1">
    <source>
        <dbReference type="EMBL" id="ABM75838.1"/>
    </source>
</evidence>
<dbReference type="AlphaFoldDB" id="A2C2X8"/>
<dbReference type="Proteomes" id="UP000002592">
    <property type="component" value="Chromosome"/>
</dbReference>
<dbReference type="KEGG" id="pme:NATL1_12801"/>
<accession>A2C2X8</accession>
<dbReference type="eggNOG" id="ENOG5030M0H">
    <property type="taxonomic scope" value="Bacteria"/>
</dbReference>
<dbReference type="RefSeq" id="WP_011823903.1">
    <property type="nucleotide sequence ID" value="NC_008819.1"/>
</dbReference>
<proteinExistence type="predicted"/>
<protein>
    <submittedName>
        <fullName evidence="1">Uncharacterized protein</fullName>
    </submittedName>
</protein>
<sequence>MSLSSHRQHKIYIAATMGYGLGSEDPEELALYEMIKKEIETDSKNRNIGIQRTD</sequence>
<dbReference type="EMBL" id="CP000553">
    <property type="protein sequence ID" value="ABM75838.1"/>
    <property type="molecule type" value="Genomic_DNA"/>
</dbReference>
<gene>
    <name evidence="1" type="ordered locus">NATL1_12801</name>
</gene>
<organism evidence="1 2">
    <name type="scientific">Prochlorococcus marinus (strain NATL1A)</name>
    <dbReference type="NCBI Taxonomy" id="167555"/>
    <lineage>
        <taxon>Bacteria</taxon>
        <taxon>Bacillati</taxon>
        <taxon>Cyanobacteriota</taxon>
        <taxon>Cyanophyceae</taxon>
        <taxon>Synechococcales</taxon>
        <taxon>Prochlorococcaceae</taxon>
        <taxon>Prochlorococcus</taxon>
    </lineage>
</organism>
<evidence type="ECO:0000313" key="2">
    <source>
        <dbReference type="Proteomes" id="UP000002592"/>
    </source>
</evidence>
<reference evidence="2" key="1">
    <citation type="journal article" date="2007" name="PLoS Genet.">
        <title>Patterns and implications of gene gain and loss in the evolution of Prochlorococcus.</title>
        <authorList>
            <person name="Kettler G.C."/>
            <person name="Martiny A.C."/>
            <person name="Huang K."/>
            <person name="Zucker J."/>
            <person name="Coleman M.L."/>
            <person name="Rodrigue S."/>
            <person name="Chen F."/>
            <person name="Lapidus A."/>
            <person name="Ferriera S."/>
            <person name="Johnson J."/>
            <person name="Steglich C."/>
            <person name="Church G.M."/>
            <person name="Richardson P."/>
            <person name="Chisholm S.W."/>
        </authorList>
    </citation>
    <scope>NUCLEOTIDE SEQUENCE [LARGE SCALE GENOMIC DNA]</scope>
    <source>
        <strain evidence="2">NATL1A</strain>
    </source>
</reference>
<dbReference type="HOGENOM" id="CLU_213336_0_0_3"/>
<name>A2C2X8_PROM1</name>